<reference evidence="2" key="1">
    <citation type="submission" date="2022-07" db="EMBL/GenBank/DDBJ databases">
        <title>Phylogenomic reconstructions and comparative analyses of Kickxellomycotina fungi.</title>
        <authorList>
            <person name="Reynolds N.K."/>
            <person name="Stajich J.E."/>
            <person name="Barry K."/>
            <person name="Grigoriev I.V."/>
            <person name="Crous P."/>
            <person name="Smith M.E."/>
        </authorList>
    </citation>
    <scope>NUCLEOTIDE SEQUENCE</scope>
    <source>
        <strain evidence="2">NBRC 105413</strain>
    </source>
</reference>
<evidence type="ECO:0000313" key="3">
    <source>
        <dbReference type="Proteomes" id="UP001145021"/>
    </source>
</evidence>
<feature type="compositionally biased region" description="Low complexity" evidence="1">
    <location>
        <begin position="89"/>
        <end position="128"/>
    </location>
</feature>
<feature type="compositionally biased region" description="Basic and acidic residues" evidence="1">
    <location>
        <begin position="75"/>
        <end position="88"/>
    </location>
</feature>
<keyword evidence="3" id="KW-1185">Reference proteome</keyword>
<evidence type="ECO:0000313" key="2">
    <source>
        <dbReference type="EMBL" id="KAJ1643291.1"/>
    </source>
</evidence>
<protein>
    <submittedName>
        <fullName evidence="2">Uncharacterized protein</fullName>
    </submittedName>
</protein>
<proteinExistence type="predicted"/>
<name>A0A9W7XI78_9FUNG</name>
<dbReference type="EMBL" id="JANBOH010000272">
    <property type="protein sequence ID" value="KAJ1643291.1"/>
    <property type="molecule type" value="Genomic_DNA"/>
</dbReference>
<accession>A0A9W7XI78</accession>
<gene>
    <name evidence="2" type="ORF">LPJ64_004928</name>
</gene>
<sequence>MAKFVPFGGRGLIHFNHVDNGYQCNFCGKVLATFALYESHWPKCTGICHERVLRPFDMPIYPCFPSSFGEHKCAKDAKKSTKEKETKGSKQAATNAAGSSGADAAGGASSSKSKKQAPAATAAMPKKASSSKKK</sequence>
<feature type="region of interest" description="Disordered" evidence="1">
    <location>
        <begin position="75"/>
        <end position="134"/>
    </location>
</feature>
<organism evidence="2 3">
    <name type="scientific">Coemansia asiatica</name>
    <dbReference type="NCBI Taxonomy" id="1052880"/>
    <lineage>
        <taxon>Eukaryota</taxon>
        <taxon>Fungi</taxon>
        <taxon>Fungi incertae sedis</taxon>
        <taxon>Zoopagomycota</taxon>
        <taxon>Kickxellomycotina</taxon>
        <taxon>Kickxellomycetes</taxon>
        <taxon>Kickxellales</taxon>
        <taxon>Kickxellaceae</taxon>
        <taxon>Coemansia</taxon>
    </lineage>
</organism>
<dbReference type="Proteomes" id="UP001145021">
    <property type="component" value="Unassembled WGS sequence"/>
</dbReference>
<dbReference type="AlphaFoldDB" id="A0A9W7XI78"/>
<comment type="caution">
    <text evidence="2">The sequence shown here is derived from an EMBL/GenBank/DDBJ whole genome shotgun (WGS) entry which is preliminary data.</text>
</comment>
<evidence type="ECO:0000256" key="1">
    <source>
        <dbReference type="SAM" id="MobiDB-lite"/>
    </source>
</evidence>